<keyword evidence="3" id="KW-1185">Reference proteome</keyword>
<evidence type="ECO:0000313" key="3">
    <source>
        <dbReference type="Proteomes" id="UP000256964"/>
    </source>
</evidence>
<feature type="compositionally biased region" description="Basic residues" evidence="1">
    <location>
        <begin position="724"/>
        <end position="736"/>
    </location>
</feature>
<name>A0A371D5J6_9APHY</name>
<accession>A0A371D5J6</accession>
<proteinExistence type="predicted"/>
<feature type="region of interest" description="Disordered" evidence="1">
    <location>
        <begin position="1"/>
        <end position="46"/>
    </location>
</feature>
<protein>
    <submittedName>
        <fullName evidence="2">Uncharacterized protein</fullName>
    </submittedName>
</protein>
<gene>
    <name evidence="2" type="ORF">OH76DRAFT_1419425</name>
</gene>
<evidence type="ECO:0000256" key="1">
    <source>
        <dbReference type="SAM" id="MobiDB-lite"/>
    </source>
</evidence>
<evidence type="ECO:0000313" key="2">
    <source>
        <dbReference type="EMBL" id="RDX47789.1"/>
    </source>
</evidence>
<dbReference type="EMBL" id="KZ857416">
    <property type="protein sequence ID" value="RDX47789.1"/>
    <property type="molecule type" value="Genomic_DNA"/>
</dbReference>
<sequence length="770" mass="83346">MSALLRQDVIHAGPMPNSSAHDLRREDSPHPRRGTDTSTGGRSEAEPHIMVVPLSHLSHKSNLTISAVGTVIGQGYVLVPSAIVRHGCIATSPSACSRARADSMAAFLHEPALVVPVRTQTDASGTLLILSSGLLYSEYLVARPEVVTSFSQLPCGPQPRPLALLDRVITTPSNMYLVPAAQVRMTSVGSMTYRRTGLRPAVIFVALPGVGGDCASDVHARRACIAGEDRTFAWTENQGDVDGDSLAISSVSICMASSSLKAAGERGRPSTVCTSSIASGASPLFEPGTPDGTAPPAVGVCACGSASGVSPGISMGSAYRDTSISNWPRLPSYHVETFDLKPYARRDLTGVIVAHSTLQANDIMQANIFETQRDRVTAHSLQRQAYFREVLWHQNLATHATARHMRLQLDHPEDGITRVCVERPADHGSNNDGSKILAAKLEDPQPCRCGPGAQGQRDVSQCEFGILDRPHVEIALHAPGDAGVRREHLMGEAMDRQRRTGGLWLTAIEAAITSLSGAMAKNLGEGESWCPTEGRRDVVGVTLRFRQTLLFCPPPPREQAYLWLLSIPVNGFQAGRRRKATPGISGWWRCAPTVPLMCLNPDARVNRSHAKNLRTRDGYRRRQWVLTPDGVPLPHPILALDNAYGPEVGRAVEEHFHGRGTDYSEYPAATVPAHSLPAGRRSSKYSSHTVPLHLHPTPWLAFGRPPRHPPHAFPAPQYSVGRGRPPRHPPRRKPVTLHRWIREATTPPSTQIARRAREATTPPAAPANGT</sequence>
<reference evidence="2 3" key="1">
    <citation type="journal article" date="2018" name="Biotechnol. Biofuels">
        <title>Integrative visual omics of the white-rot fungus Polyporus brumalis exposes the biotechnological potential of its oxidative enzymes for delignifying raw plant biomass.</title>
        <authorList>
            <person name="Miyauchi S."/>
            <person name="Rancon A."/>
            <person name="Drula E."/>
            <person name="Hage H."/>
            <person name="Chaduli D."/>
            <person name="Favel A."/>
            <person name="Grisel S."/>
            <person name="Henrissat B."/>
            <person name="Herpoel-Gimbert I."/>
            <person name="Ruiz-Duenas F.J."/>
            <person name="Chevret D."/>
            <person name="Hainaut M."/>
            <person name="Lin J."/>
            <person name="Wang M."/>
            <person name="Pangilinan J."/>
            <person name="Lipzen A."/>
            <person name="Lesage-Meessen L."/>
            <person name="Navarro D."/>
            <person name="Riley R."/>
            <person name="Grigoriev I.V."/>
            <person name="Zhou S."/>
            <person name="Raouche S."/>
            <person name="Rosso M.N."/>
        </authorList>
    </citation>
    <scope>NUCLEOTIDE SEQUENCE [LARGE SCALE GENOMIC DNA]</scope>
    <source>
        <strain evidence="2 3">BRFM 1820</strain>
    </source>
</reference>
<organism evidence="2 3">
    <name type="scientific">Lentinus brumalis</name>
    <dbReference type="NCBI Taxonomy" id="2498619"/>
    <lineage>
        <taxon>Eukaryota</taxon>
        <taxon>Fungi</taxon>
        <taxon>Dikarya</taxon>
        <taxon>Basidiomycota</taxon>
        <taxon>Agaricomycotina</taxon>
        <taxon>Agaricomycetes</taxon>
        <taxon>Polyporales</taxon>
        <taxon>Polyporaceae</taxon>
        <taxon>Lentinus</taxon>
    </lineage>
</organism>
<feature type="compositionally biased region" description="Basic and acidic residues" evidence="1">
    <location>
        <begin position="21"/>
        <end position="35"/>
    </location>
</feature>
<dbReference type="Proteomes" id="UP000256964">
    <property type="component" value="Unassembled WGS sequence"/>
</dbReference>
<dbReference type="AlphaFoldDB" id="A0A371D5J6"/>
<feature type="region of interest" description="Disordered" evidence="1">
    <location>
        <begin position="706"/>
        <end position="770"/>
    </location>
</feature>